<evidence type="ECO:0000256" key="1">
    <source>
        <dbReference type="ARBA" id="ARBA00000085"/>
    </source>
</evidence>
<dbReference type="SUPFAM" id="SSF103190">
    <property type="entry name" value="Sensory domain-like"/>
    <property type="match status" value="1"/>
</dbReference>
<dbReference type="EMBL" id="VFPT01000001">
    <property type="protein sequence ID" value="TQM94536.1"/>
    <property type="molecule type" value="Genomic_DNA"/>
</dbReference>
<name>A0A543KHH8_9RHOB</name>
<organism evidence="20 21">
    <name type="scientific">Roseinatronobacter monicus</name>
    <dbReference type="NCBI Taxonomy" id="393481"/>
    <lineage>
        <taxon>Bacteria</taxon>
        <taxon>Pseudomonadati</taxon>
        <taxon>Pseudomonadota</taxon>
        <taxon>Alphaproteobacteria</taxon>
        <taxon>Rhodobacterales</taxon>
        <taxon>Paracoccaceae</taxon>
        <taxon>Roseinatronobacter</taxon>
    </lineage>
</organism>
<protein>
    <recommendedName>
        <fullName evidence="16">C4-dicarboxylate transport sensor protein DctB</fullName>
        <ecNumber evidence="3">2.7.13.3</ecNumber>
    </recommendedName>
</protein>
<feature type="domain" description="Histidine kinase" evidence="19">
    <location>
        <begin position="414"/>
        <end position="627"/>
    </location>
</feature>
<evidence type="ECO:0000256" key="15">
    <source>
        <dbReference type="ARBA" id="ARBA00059004"/>
    </source>
</evidence>
<feature type="transmembrane region" description="Helical" evidence="18">
    <location>
        <begin position="318"/>
        <end position="340"/>
    </location>
</feature>
<dbReference type="InterPro" id="IPR003661">
    <property type="entry name" value="HisK_dim/P_dom"/>
</dbReference>
<keyword evidence="4" id="KW-1003">Cell membrane</keyword>
<evidence type="ECO:0000256" key="14">
    <source>
        <dbReference type="ARBA" id="ARBA00023136"/>
    </source>
</evidence>
<evidence type="ECO:0000313" key="20">
    <source>
        <dbReference type="EMBL" id="TQM94536.1"/>
    </source>
</evidence>
<feature type="transmembrane region" description="Helical" evidence="18">
    <location>
        <begin position="27"/>
        <end position="48"/>
    </location>
</feature>
<keyword evidence="11" id="KW-0067">ATP-binding</keyword>
<dbReference type="CDD" id="cd00082">
    <property type="entry name" value="HisKA"/>
    <property type="match status" value="1"/>
</dbReference>
<dbReference type="GO" id="GO:0000155">
    <property type="term" value="F:phosphorelay sensor kinase activity"/>
    <property type="evidence" value="ECO:0007669"/>
    <property type="project" value="InterPro"/>
</dbReference>
<dbReference type="Pfam" id="PF00512">
    <property type="entry name" value="HisKA"/>
    <property type="match status" value="1"/>
</dbReference>
<dbReference type="AlphaFoldDB" id="A0A543KHH8"/>
<keyword evidence="8 18" id="KW-0812">Transmembrane</keyword>
<evidence type="ECO:0000256" key="6">
    <source>
        <dbReference type="ARBA" id="ARBA00022553"/>
    </source>
</evidence>
<feature type="coiled-coil region" evidence="17">
    <location>
        <begin position="343"/>
        <end position="398"/>
    </location>
</feature>
<accession>A0A543KHH8</accession>
<dbReference type="InterPro" id="IPR017055">
    <property type="entry name" value="Sig_transdc_His_kinase_DctB"/>
</dbReference>
<evidence type="ECO:0000256" key="18">
    <source>
        <dbReference type="SAM" id="Phobius"/>
    </source>
</evidence>
<keyword evidence="6" id="KW-0597">Phosphoprotein</keyword>
<dbReference type="GO" id="GO:0005524">
    <property type="term" value="F:ATP binding"/>
    <property type="evidence" value="ECO:0007669"/>
    <property type="project" value="UniProtKB-KW"/>
</dbReference>
<dbReference type="Gene3D" id="1.10.287.130">
    <property type="match status" value="1"/>
</dbReference>
<keyword evidence="9" id="KW-0547">Nucleotide-binding</keyword>
<keyword evidence="13" id="KW-0902">Two-component regulatory system</keyword>
<evidence type="ECO:0000256" key="4">
    <source>
        <dbReference type="ARBA" id="ARBA00022475"/>
    </source>
</evidence>
<dbReference type="Gene3D" id="3.30.450.20">
    <property type="entry name" value="PAS domain"/>
    <property type="match status" value="2"/>
</dbReference>
<comment type="subcellular location">
    <subcellularLocation>
        <location evidence="2">Cell inner membrane</location>
        <topology evidence="2">Multi-pass membrane protein</topology>
    </subcellularLocation>
</comment>
<sequence>MHRYTMMNACDSGLDLPRVMRMQRPSVVKLSVLMIFCLAVVAGLSWVAHYQTRAKAFHELHDRGQNTLSLAESSLRGQLARFERLPELLADQRAIRSLLLSPTNPDVVLAANMYLRDTAELLGASDVYVMYRDGVTLAASNFDQPHSFVGGNFAFRPYFFDAMRHGEGRFYALGTTSDKRGYYFGAPIDVAGQRRGVLVIKIDVDEIEQAWASDDLRILVTDPENIIFLSNRPDWLFHAFGELTPERLARTQETRRYANATIGEIEYRARTDRHGFRLLTGPGSEVDASEYLVVARGMPQADWVVQVLLPTRAARVQAAASVAIGLSLAGIVALLGLIVWQRRRQLAMRLAMEQAAKDDLERRVAQRTWELRDANIALEDEVAERRATEEQLRKTQSELVQAGKLAALGQMSAALSHEFNQPLGAARNYAENAQLLLDRDRRDEARSNIDRIVGMIDRMTRISRHLRNFARKPNQQLRIVPLAEAVVAAQELLGWRLAKAGVTLEVDLGDLPLHVTGGPVRLQQVLVNLLSNAIDAVEGGADKRLHLCAQQSGDLVQITLRDHGPGVPDGLQARIFDPFFSTKEVGKGLGLGLSISYNIVRDFGGRLSMRNHPEGGAEFLLELQAATYPAVEAAQ</sequence>
<evidence type="ECO:0000313" key="21">
    <source>
        <dbReference type="Proteomes" id="UP000320582"/>
    </source>
</evidence>
<dbReference type="InterPro" id="IPR004358">
    <property type="entry name" value="Sig_transdc_His_kin-like_C"/>
</dbReference>
<evidence type="ECO:0000256" key="11">
    <source>
        <dbReference type="ARBA" id="ARBA00022840"/>
    </source>
</evidence>
<evidence type="ECO:0000256" key="10">
    <source>
        <dbReference type="ARBA" id="ARBA00022777"/>
    </source>
</evidence>
<evidence type="ECO:0000256" key="13">
    <source>
        <dbReference type="ARBA" id="ARBA00023012"/>
    </source>
</evidence>
<dbReference type="SUPFAM" id="SSF47384">
    <property type="entry name" value="Homodimeric domain of signal transducing histidine kinase"/>
    <property type="match status" value="1"/>
</dbReference>
<dbReference type="EC" id="2.7.13.3" evidence="3"/>
<comment type="caution">
    <text evidence="20">The sequence shown here is derived from an EMBL/GenBank/DDBJ whole genome shotgun (WGS) entry which is preliminary data.</text>
</comment>
<comment type="catalytic activity">
    <reaction evidence="1">
        <text>ATP + protein L-histidine = ADP + protein N-phospho-L-histidine.</text>
        <dbReference type="EC" id="2.7.13.3"/>
    </reaction>
</comment>
<keyword evidence="7" id="KW-0808">Transferase</keyword>
<evidence type="ECO:0000256" key="3">
    <source>
        <dbReference type="ARBA" id="ARBA00012438"/>
    </source>
</evidence>
<dbReference type="InterPro" id="IPR036097">
    <property type="entry name" value="HisK_dim/P_sf"/>
</dbReference>
<evidence type="ECO:0000256" key="17">
    <source>
        <dbReference type="SAM" id="Coils"/>
    </source>
</evidence>
<keyword evidence="14 18" id="KW-0472">Membrane</keyword>
<dbReference type="PIRSF" id="PIRSF036431">
    <property type="entry name" value="STHK_DctB"/>
    <property type="match status" value="1"/>
</dbReference>
<dbReference type="FunFam" id="1.10.287.130:FF:000049">
    <property type="entry name" value="C4-dicarboxylate transport sensor protein DctB"/>
    <property type="match status" value="1"/>
</dbReference>
<evidence type="ECO:0000259" key="19">
    <source>
        <dbReference type="PROSITE" id="PS50109"/>
    </source>
</evidence>
<dbReference type="InterPro" id="IPR003594">
    <property type="entry name" value="HATPase_dom"/>
</dbReference>
<keyword evidence="10 20" id="KW-0418">Kinase</keyword>
<dbReference type="GO" id="GO:0005886">
    <property type="term" value="C:plasma membrane"/>
    <property type="evidence" value="ECO:0007669"/>
    <property type="project" value="UniProtKB-SubCell"/>
</dbReference>
<evidence type="ECO:0000256" key="8">
    <source>
        <dbReference type="ARBA" id="ARBA00022692"/>
    </source>
</evidence>
<dbReference type="Gene3D" id="3.30.565.10">
    <property type="entry name" value="Histidine kinase-like ATPase, C-terminal domain"/>
    <property type="match status" value="1"/>
</dbReference>
<dbReference type="InterPro" id="IPR036890">
    <property type="entry name" value="HATPase_C_sf"/>
</dbReference>
<keyword evidence="17" id="KW-0175">Coiled coil</keyword>
<dbReference type="PANTHER" id="PTHR43065:SF46">
    <property type="entry name" value="C4-DICARBOXYLATE TRANSPORT SENSOR PROTEIN DCTB"/>
    <property type="match status" value="1"/>
</dbReference>
<comment type="function">
    <text evidence="15">Member of the two-component regulatory system DctB/DctD involved in the transport of C4-dicarboxylates. DctB functions as a membrane-associated protein kinase that phosphorylates DctD in response to environmental signals.</text>
</comment>
<evidence type="ECO:0000256" key="2">
    <source>
        <dbReference type="ARBA" id="ARBA00004429"/>
    </source>
</evidence>
<evidence type="ECO:0000256" key="5">
    <source>
        <dbReference type="ARBA" id="ARBA00022519"/>
    </source>
</evidence>
<dbReference type="Pfam" id="PF02518">
    <property type="entry name" value="HATPase_c"/>
    <property type="match status" value="1"/>
</dbReference>
<keyword evidence="21" id="KW-1185">Reference proteome</keyword>
<dbReference type="PROSITE" id="PS50109">
    <property type="entry name" value="HIS_KIN"/>
    <property type="match status" value="1"/>
</dbReference>
<proteinExistence type="predicted"/>
<dbReference type="Proteomes" id="UP000320582">
    <property type="component" value="Unassembled WGS sequence"/>
</dbReference>
<evidence type="ECO:0000256" key="16">
    <source>
        <dbReference type="ARBA" id="ARBA00073143"/>
    </source>
</evidence>
<dbReference type="PANTHER" id="PTHR43065">
    <property type="entry name" value="SENSOR HISTIDINE KINASE"/>
    <property type="match status" value="1"/>
</dbReference>
<evidence type="ECO:0000256" key="9">
    <source>
        <dbReference type="ARBA" id="ARBA00022741"/>
    </source>
</evidence>
<dbReference type="SUPFAM" id="SSF55874">
    <property type="entry name" value="ATPase domain of HSP90 chaperone/DNA topoisomerase II/histidine kinase"/>
    <property type="match status" value="1"/>
</dbReference>
<dbReference type="SMART" id="SM00388">
    <property type="entry name" value="HisKA"/>
    <property type="match status" value="1"/>
</dbReference>
<dbReference type="InterPro" id="IPR029151">
    <property type="entry name" value="Sensor-like_sf"/>
</dbReference>
<keyword evidence="5" id="KW-0997">Cell inner membrane</keyword>
<dbReference type="SMART" id="SM00387">
    <property type="entry name" value="HATPase_c"/>
    <property type="match status" value="1"/>
</dbReference>
<evidence type="ECO:0000256" key="12">
    <source>
        <dbReference type="ARBA" id="ARBA00022989"/>
    </source>
</evidence>
<evidence type="ECO:0000256" key="7">
    <source>
        <dbReference type="ARBA" id="ARBA00022679"/>
    </source>
</evidence>
<gene>
    <name evidence="20" type="ORF">BD293_3216</name>
</gene>
<dbReference type="InterPro" id="IPR005467">
    <property type="entry name" value="His_kinase_dom"/>
</dbReference>
<dbReference type="PRINTS" id="PR00344">
    <property type="entry name" value="BCTRLSENSOR"/>
</dbReference>
<keyword evidence="12 18" id="KW-1133">Transmembrane helix</keyword>
<reference evidence="20 21" key="1">
    <citation type="submission" date="2019-06" db="EMBL/GenBank/DDBJ databases">
        <title>Genomic Encyclopedia of Archaeal and Bacterial Type Strains, Phase II (KMG-II): from individual species to whole genera.</title>
        <authorList>
            <person name="Goeker M."/>
        </authorList>
    </citation>
    <scope>NUCLEOTIDE SEQUENCE [LARGE SCALE GENOMIC DNA]</scope>
    <source>
        <strain evidence="20 21">DSM 18423</strain>
    </source>
</reference>